<reference evidence="1" key="1">
    <citation type="submission" date="2020-03" db="EMBL/GenBank/DDBJ databases">
        <authorList>
            <person name="Weist P."/>
        </authorList>
    </citation>
    <scope>NUCLEOTIDE SEQUENCE</scope>
</reference>
<dbReference type="Proteomes" id="UP001153269">
    <property type="component" value="Unassembled WGS sequence"/>
</dbReference>
<proteinExistence type="predicted"/>
<evidence type="ECO:0000313" key="1">
    <source>
        <dbReference type="EMBL" id="CAB1421079.1"/>
    </source>
</evidence>
<evidence type="ECO:0000313" key="2">
    <source>
        <dbReference type="Proteomes" id="UP001153269"/>
    </source>
</evidence>
<gene>
    <name evidence="1" type="ORF">PLEPLA_LOCUS8960</name>
</gene>
<comment type="caution">
    <text evidence="1">The sequence shown here is derived from an EMBL/GenBank/DDBJ whole genome shotgun (WGS) entry which is preliminary data.</text>
</comment>
<sequence length="127" mass="14395">MKDPPRAGNPGTRPWYCEAVSRGDRTVMLWLGGGMEETGIHNTSVSLTPRSTLTPWSISVGAREGGAEEREREIRAHEREQLNHVEVMSVYLKPVGTEPEWKHRSQEVPLVSLLWLIGNSSWSSWTW</sequence>
<dbReference type="AlphaFoldDB" id="A0A9N7TZR6"/>
<protein>
    <submittedName>
        <fullName evidence="1">Uncharacterized protein</fullName>
    </submittedName>
</protein>
<dbReference type="EMBL" id="CADEAL010000502">
    <property type="protein sequence ID" value="CAB1421079.1"/>
    <property type="molecule type" value="Genomic_DNA"/>
</dbReference>
<keyword evidence="2" id="KW-1185">Reference proteome</keyword>
<accession>A0A9N7TZR6</accession>
<organism evidence="1 2">
    <name type="scientific">Pleuronectes platessa</name>
    <name type="common">European plaice</name>
    <dbReference type="NCBI Taxonomy" id="8262"/>
    <lineage>
        <taxon>Eukaryota</taxon>
        <taxon>Metazoa</taxon>
        <taxon>Chordata</taxon>
        <taxon>Craniata</taxon>
        <taxon>Vertebrata</taxon>
        <taxon>Euteleostomi</taxon>
        <taxon>Actinopterygii</taxon>
        <taxon>Neopterygii</taxon>
        <taxon>Teleostei</taxon>
        <taxon>Neoteleostei</taxon>
        <taxon>Acanthomorphata</taxon>
        <taxon>Carangaria</taxon>
        <taxon>Pleuronectiformes</taxon>
        <taxon>Pleuronectoidei</taxon>
        <taxon>Pleuronectidae</taxon>
        <taxon>Pleuronectes</taxon>
    </lineage>
</organism>
<name>A0A9N7TZR6_PLEPL</name>